<organism evidence="2 3">
    <name type="scientific">Brumicola pallidula DSM 14239 = ACAM 615</name>
    <dbReference type="NCBI Taxonomy" id="1121922"/>
    <lineage>
        <taxon>Bacteria</taxon>
        <taxon>Pseudomonadati</taxon>
        <taxon>Pseudomonadota</taxon>
        <taxon>Gammaproteobacteria</taxon>
        <taxon>Alteromonadales</taxon>
        <taxon>Alteromonadaceae</taxon>
        <taxon>Brumicola</taxon>
    </lineage>
</organism>
<reference evidence="3" key="1">
    <citation type="journal article" date="2014" name="Environ. Microbiol.">
        <title>Comparative genomics of the marine bacterial genus Glaciecola reveals the high degree of genomic diversity and genomic characteristic for cold adaptation.</title>
        <authorList>
            <person name="Qin Q.L."/>
            <person name="Xie B.B."/>
            <person name="Yu Y."/>
            <person name="Shu Y.L."/>
            <person name="Rong J.C."/>
            <person name="Zhang Y.J."/>
            <person name="Zhao D.L."/>
            <person name="Chen X.L."/>
            <person name="Zhang X.Y."/>
            <person name="Chen B."/>
            <person name="Zhou B.C."/>
            <person name="Zhang Y.Z."/>
        </authorList>
    </citation>
    <scope>NUCLEOTIDE SEQUENCE [LARGE SCALE GENOMIC DNA]</scope>
    <source>
        <strain evidence="3">ACAM 615</strain>
    </source>
</reference>
<evidence type="ECO:0000256" key="1">
    <source>
        <dbReference type="SAM" id="SignalP"/>
    </source>
</evidence>
<keyword evidence="3" id="KW-1185">Reference proteome</keyword>
<dbReference type="AlphaFoldDB" id="K6Y6P8"/>
<feature type="signal peptide" evidence="1">
    <location>
        <begin position="1"/>
        <end position="23"/>
    </location>
</feature>
<keyword evidence="1" id="KW-0732">Signal</keyword>
<dbReference type="Proteomes" id="UP000006251">
    <property type="component" value="Unassembled WGS sequence"/>
</dbReference>
<proteinExistence type="predicted"/>
<feature type="chain" id="PRO_5003900891" evidence="1">
    <location>
        <begin position="24"/>
        <end position="130"/>
    </location>
</feature>
<sequence length="130" mass="13955">MKLTLIKSFAAIALLGFFTQFSAAQEVTPMAAAKQIADIVASINHFPSDEDKAALATISADDSLPQNVRDMATAVSTIAHSANDEGKMAMTRIQASDKAPDWAKSLAGMIANFNHMLSDEQKQKLAKIYP</sequence>
<evidence type="ECO:0000313" key="2">
    <source>
        <dbReference type="EMBL" id="GAC28464.1"/>
    </source>
</evidence>
<dbReference type="OrthoDB" id="5704112at2"/>
<accession>K6Y6P8</accession>
<dbReference type="EMBL" id="BAEQ01000024">
    <property type="protein sequence ID" value="GAC28464.1"/>
    <property type="molecule type" value="Genomic_DNA"/>
</dbReference>
<comment type="caution">
    <text evidence="2">The sequence shown here is derived from an EMBL/GenBank/DDBJ whole genome shotgun (WGS) entry which is preliminary data.</text>
</comment>
<gene>
    <name evidence="2" type="ORF">GPAL_1600</name>
</gene>
<dbReference type="RefSeq" id="WP_006010664.1">
    <property type="nucleotide sequence ID" value="NZ_AUAV01000015.1"/>
</dbReference>
<protein>
    <submittedName>
        <fullName evidence="2">Uncharacterized protein</fullName>
    </submittedName>
</protein>
<dbReference type="STRING" id="1121922.GCA_000428905_02856"/>
<evidence type="ECO:0000313" key="3">
    <source>
        <dbReference type="Proteomes" id="UP000006251"/>
    </source>
</evidence>
<name>K6Y6P8_9ALTE</name>